<evidence type="ECO:0000313" key="4">
    <source>
        <dbReference type="Proteomes" id="UP000198967"/>
    </source>
</evidence>
<feature type="compositionally biased region" description="Basic residues" evidence="1">
    <location>
        <begin position="50"/>
        <end position="62"/>
    </location>
</feature>
<keyword evidence="2" id="KW-0472">Membrane</keyword>
<reference evidence="3 4" key="1">
    <citation type="submission" date="2016-10" db="EMBL/GenBank/DDBJ databases">
        <authorList>
            <person name="de Groot N.N."/>
        </authorList>
    </citation>
    <scope>NUCLEOTIDE SEQUENCE [LARGE SCALE GENOMIC DNA]</scope>
    <source>
        <strain evidence="3 4">CGMCC 4.3143</strain>
    </source>
</reference>
<organism evidence="3 4">
    <name type="scientific">Pseudonocardia oroxyli</name>
    <dbReference type="NCBI Taxonomy" id="366584"/>
    <lineage>
        <taxon>Bacteria</taxon>
        <taxon>Bacillati</taxon>
        <taxon>Actinomycetota</taxon>
        <taxon>Actinomycetes</taxon>
        <taxon>Pseudonocardiales</taxon>
        <taxon>Pseudonocardiaceae</taxon>
        <taxon>Pseudonocardia</taxon>
    </lineage>
</organism>
<feature type="region of interest" description="Disordered" evidence="1">
    <location>
        <begin position="1"/>
        <end position="64"/>
    </location>
</feature>
<evidence type="ECO:0000256" key="1">
    <source>
        <dbReference type="SAM" id="MobiDB-lite"/>
    </source>
</evidence>
<dbReference type="Proteomes" id="UP000198967">
    <property type="component" value="Unassembled WGS sequence"/>
</dbReference>
<feature type="compositionally biased region" description="Gly residues" evidence="1">
    <location>
        <begin position="21"/>
        <end position="43"/>
    </location>
</feature>
<evidence type="ECO:0000256" key="2">
    <source>
        <dbReference type="SAM" id="Phobius"/>
    </source>
</evidence>
<sequence>MPSTTILGYQGEMTRRPHHPGGFGPGTRRGGARGADRWGGGFSPGERTARRVRRAAAPRGRYHTGTPLRPGMAVPSPWIALPLIVLMVGALGSAAAFTAFAAVSISPLFLLAVIAITAQRAGRRRVGPPQAAAAPRAAAPPWERARERFDALRVEYTAFECDAMAVLRLPALADVSVPSTGRFVEAFAEAQALDTDTRPADRAHAEAFVAAVDRAVRAWEAAQDAAERIRHSTLSSAERSSVERAIKLLTTARDSDNDAERHAAYAMARSELAKLERAGVLHLPKQAVAALENDGRGHLSA</sequence>
<keyword evidence="2" id="KW-1133">Transmembrane helix</keyword>
<gene>
    <name evidence="3" type="ORF">SAMN05216377_104372</name>
</gene>
<protein>
    <submittedName>
        <fullName evidence="3">Uncharacterized protein</fullName>
    </submittedName>
</protein>
<name>A0A1G7KKI0_PSEOR</name>
<keyword evidence="2" id="KW-0812">Transmembrane</keyword>
<accession>A0A1G7KKI0</accession>
<keyword evidence="4" id="KW-1185">Reference proteome</keyword>
<feature type="transmembrane region" description="Helical" evidence="2">
    <location>
        <begin position="83"/>
        <end position="116"/>
    </location>
</feature>
<evidence type="ECO:0000313" key="3">
    <source>
        <dbReference type="EMBL" id="SDF37646.1"/>
    </source>
</evidence>
<dbReference type="AlphaFoldDB" id="A0A1G7KKI0"/>
<proteinExistence type="predicted"/>
<dbReference type="EMBL" id="FNBE01000004">
    <property type="protein sequence ID" value="SDF37646.1"/>
    <property type="molecule type" value="Genomic_DNA"/>
</dbReference>